<feature type="region of interest" description="Disordered" evidence="1">
    <location>
        <begin position="78"/>
        <end position="113"/>
    </location>
</feature>
<dbReference type="GeneID" id="92073655"/>
<comment type="caution">
    <text evidence="2">The sequence shown here is derived from an EMBL/GenBank/DDBJ whole genome shotgun (WGS) entry which is preliminary data.</text>
</comment>
<evidence type="ECO:0000256" key="1">
    <source>
        <dbReference type="SAM" id="MobiDB-lite"/>
    </source>
</evidence>
<keyword evidence="3" id="KW-1185">Reference proteome</keyword>
<accession>A0ABR1QMV7</accession>
<proteinExistence type="predicted"/>
<feature type="compositionally biased region" description="Polar residues" evidence="1">
    <location>
        <begin position="1"/>
        <end position="20"/>
    </location>
</feature>
<protein>
    <submittedName>
        <fullName evidence="2">Uncharacterized protein</fullName>
    </submittedName>
</protein>
<feature type="compositionally biased region" description="Basic and acidic residues" evidence="1">
    <location>
        <begin position="78"/>
        <end position="109"/>
    </location>
</feature>
<reference evidence="2 3" key="1">
    <citation type="submission" date="2023-01" db="EMBL/GenBank/DDBJ databases">
        <title>Analysis of 21 Apiospora genomes using comparative genomics revels a genus with tremendous synthesis potential of carbohydrate active enzymes and secondary metabolites.</title>
        <authorList>
            <person name="Sorensen T."/>
        </authorList>
    </citation>
    <scope>NUCLEOTIDE SEQUENCE [LARGE SCALE GENOMIC DNA]</scope>
    <source>
        <strain evidence="2 3">CBS 24483</strain>
    </source>
</reference>
<feature type="region of interest" description="Disordered" evidence="1">
    <location>
        <begin position="1"/>
        <end position="26"/>
    </location>
</feature>
<name>A0ABR1QMV7_9PEZI</name>
<dbReference type="RefSeq" id="XP_066703220.1">
    <property type="nucleotide sequence ID" value="XM_066840593.1"/>
</dbReference>
<evidence type="ECO:0000313" key="2">
    <source>
        <dbReference type="EMBL" id="KAK7959517.1"/>
    </source>
</evidence>
<gene>
    <name evidence="2" type="ORF">PG986_004371</name>
</gene>
<dbReference type="EMBL" id="JAQQWE010000003">
    <property type="protein sequence ID" value="KAK7959517.1"/>
    <property type="molecule type" value="Genomic_DNA"/>
</dbReference>
<dbReference type="Proteomes" id="UP001391051">
    <property type="component" value="Unassembled WGS sequence"/>
</dbReference>
<sequence length="124" mass="13639">MAEPTKTISSFPAEAPQTSGPDKKQPWRAIYPCLQKALAVTGAPSVQLPATNVASSWHYLERGLLPRPQEDLLGKMIQEKFDGKPWYESEKDPKPDPKPKPKPEPERCESCGNSPCTCSVFEGG</sequence>
<organism evidence="2 3">
    <name type="scientific">Apiospora aurea</name>
    <dbReference type="NCBI Taxonomy" id="335848"/>
    <lineage>
        <taxon>Eukaryota</taxon>
        <taxon>Fungi</taxon>
        <taxon>Dikarya</taxon>
        <taxon>Ascomycota</taxon>
        <taxon>Pezizomycotina</taxon>
        <taxon>Sordariomycetes</taxon>
        <taxon>Xylariomycetidae</taxon>
        <taxon>Amphisphaeriales</taxon>
        <taxon>Apiosporaceae</taxon>
        <taxon>Apiospora</taxon>
    </lineage>
</organism>
<evidence type="ECO:0000313" key="3">
    <source>
        <dbReference type="Proteomes" id="UP001391051"/>
    </source>
</evidence>